<dbReference type="InterPro" id="IPR058533">
    <property type="entry name" value="Cation_efflux_TM"/>
</dbReference>
<dbReference type="EMBL" id="SORZ01000002">
    <property type="protein sequence ID" value="TPW34308.1"/>
    <property type="molecule type" value="Genomic_DNA"/>
</dbReference>
<dbReference type="GO" id="GO:0005385">
    <property type="term" value="F:zinc ion transmembrane transporter activity"/>
    <property type="evidence" value="ECO:0007669"/>
    <property type="project" value="TreeGrafter"/>
</dbReference>
<feature type="compositionally biased region" description="Low complexity" evidence="9">
    <location>
        <begin position="1"/>
        <end position="22"/>
    </location>
</feature>
<evidence type="ECO:0000313" key="13">
    <source>
        <dbReference type="EMBL" id="TPW34308.1"/>
    </source>
</evidence>
<feature type="transmembrane region" description="Helical" evidence="10">
    <location>
        <begin position="189"/>
        <end position="207"/>
    </location>
</feature>
<organism evidence="13 14">
    <name type="scientific">Oecophyllibacter saccharovorans</name>
    <dbReference type="NCBI Taxonomy" id="2558360"/>
    <lineage>
        <taxon>Bacteria</taxon>
        <taxon>Pseudomonadati</taxon>
        <taxon>Pseudomonadota</taxon>
        <taxon>Alphaproteobacteria</taxon>
        <taxon>Acetobacterales</taxon>
        <taxon>Acetobacteraceae</taxon>
        <taxon>Oecophyllibacter</taxon>
    </lineage>
</organism>
<dbReference type="PANTHER" id="PTHR11562">
    <property type="entry name" value="CATION EFFLUX PROTEIN/ ZINC TRANSPORTER"/>
    <property type="match status" value="1"/>
</dbReference>
<evidence type="ECO:0000256" key="6">
    <source>
        <dbReference type="ARBA" id="ARBA00022989"/>
    </source>
</evidence>
<dbReference type="InterPro" id="IPR050681">
    <property type="entry name" value="CDF/SLC30A"/>
</dbReference>
<comment type="subcellular location">
    <subcellularLocation>
        <location evidence="1">Membrane</location>
        <topology evidence="1">Multi-pass membrane protein</topology>
    </subcellularLocation>
</comment>
<keyword evidence="14" id="KW-1185">Reference proteome</keyword>
<accession>A0A506ULV6</accession>
<dbReference type="Gene3D" id="1.20.1510.10">
    <property type="entry name" value="Cation efflux protein transmembrane domain"/>
    <property type="match status" value="1"/>
</dbReference>
<feature type="transmembrane region" description="Helical" evidence="10">
    <location>
        <begin position="46"/>
        <end position="64"/>
    </location>
</feature>
<evidence type="ECO:0000313" key="14">
    <source>
        <dbReference type="Proteomes" id="UP000315037"/>
    </source>
</evidence>
<evidence type="ECO:0000256" key="1">
    <source>
        <dbReference type="ARBA" id="ARBA00004141"/>
    </source>
</evidence>
<dbReference type="InterPro" id="IPR027470">
    <property type="entry name" value="Cation_efflux_CTD"/>
</dbReference>
<dbReference type="Proteomes" id="UP000315037">
    <property type="component" value="Unassembled WGS sequence"/>
</dbReference>
<dbReference type="Pfam" id="PF01545">
    <property type="entry name" value="Cation_efflux"/>
    <property type="match status" value="1"/>
</dbReference>
<evidence type="ECO:0000259" key="11">
    <source>
        <dbReference type="Pfam" id="PF01545"/>
    </source>
</evidence>
<dbReference type="InterPro" id="IPR002524">
    <property type="entry name" value="Cation_efflux"/>
</dbReference>
<dbReference type="SUPFAM" id="SSF161111">
    <property type="entry name" value="Cation efflux protein transmembrane domain-like"/>
    <property type="match status" value="1"/>
</dbReference>
<feature type="domain" description="Cation efflux protein cytoplasmic" evidence="12">
    <location>
        <begin position="249"/>
        <end position="322"/>
    </location>
</feature>
<dbReference type="NCBIfam" id="TIGR01297">
    <property type="entry name" value="CDF"/>
    <property type="match status" value="1"/>
</dbReference>
<keyword evidence="8 10" id="KW-0472">Membrane</keyword>
<dbReference type="GO" id="GO:0005886">
    <property type="term" value="C:plasma membrane"/>
    <property type="evidence" value="ECO:0007669"/>
    <property type="project" value="TreeGrafter"/>
</dbReference>
<evidence type="ECO:0000256" key="5">
    <source>
        <dbReference type="ARBA" id="ARBA00022906"/>
    </source>
</evidence>
<evidence type="ECO:0000256" key="8">
    <source>
        <dbReference type="ARBA" id="ARBA00023136"/>
    </source>
</evidence>
<evidence type="ECO:0000256" key="4">
    <source>
        <dbReference type="ARBA" id="ARBA00022692"/>
    </source>
</evidence>
<feature type="transmembrane region" description="Helical" evidence="10">
    <location>
        <begin position="213"/>
        <end position="230"/>
    </location>
</feature>
<proteinExistence type="inferred from homology"/>
<evidence type="ECO:0000256" key="10">
    <source>
        <dbReference type="SAM" id="Phobius"/>
    </source>
</evidence>
<keyword evidence="7" id="KW-0406">Ion transport</keyword>
<feature type="compositionally biased region" description="Basic residues" evidence="9">
    <location>
        <begin position="24"/>
        <end position="37"/>
    </location>
</feature>
<feature type="region of interest" description="Disordered" evidence="9">
    <location>
        <begin position="1"/>
        <end position="37"/>
    </location>
</feature>
<keyword evidence="5" id="KW-0864">Zinc transport</keyword>
<keyword evidence="3" id="KW-0813">Transport</keyword>
<dbReference type="InterPro" id="IPR027469">
    <property type="entry name" value="Cation_efflux_TMD_sf"/>
</dbReference>
<dbReference type="PANTHER" id="PTHR11562:SF17">
    <property type="entry name" value="RE54080P-RELATED"/>
    <property type="match status" value="1"/>
</dbReference>
<name>A0A506ULV6_9PROT</name>
<evidence type="ECO:0000256" key="3">
    <source>
        <dbReference type="ARBA" id="ARBA00022448"/>
    </source>
</evidence>
<evidence type="ECO:0000259" key="12">
    <source>
        <dbReference type="Pfam" id="PF16916"/>
    </source>
</evidence>
<dbReference type="RefSeq" id="WP_165600916.1">
    <property type="nucleotide sequence ID" value="NZ_SORZ01000002.1"/>
</dbReference>
<comment type="caution">
    <text evidence="13">The sequence shown here is derived from an EMBL/GenBank/DDBJ whole genome shotgun (WGS) entry which is preliminary data.</text>
</comment>
<protein>
    <submittedName>
        <fullName evidence="13">Cation transporter</fullName>
    </submittedName>
</protein>
<reference evidence="13 14" key="1">
    <citation type="submission" date="2019-03" db="EMBL/GenBank/DDBJ databases">
        <title>The complete genome sequence of Neokomagataea sp. Jb2 NBRC113641.</title>
        <authorList>
            <person name="Chua K.-O."/>
            <person name="Chan K.-G."/>
            <person name="See-Too W.-S."/>
        </authorList>
    </citation>
    <scope>NUCLEOTIDE SEQUENCE [LARGE SCALE GENOMIC DNA]</scope>
    <source>
        <strain evidence="13 14">Jb2</strain>
    </source>
</reference>
<feature type="domain" description="Cation efflux protein transmembrane" evidence="11">
    <location>
        <begin position="49"/>
        <end position="235"/>
    </location>
</feature>
<gene>
    <name evidence="13" type="ORF">E3202_07370</name>
</gene>
<comment type="similarity">
    <text evidence="2">Belongs to the cation diffusion facilitator (CDF) transporter (TC 2.A.4) family. SLC30A subfamily.</text>
</comment>
<keyword evidence="4 10" id="KW-0812">Transmembrane</keyword>
<feature type="transmembrane region" description="Helical" evidence="10">
    <location>
        <begin position="139"/>
        <end position="168"/>
    </location>
</feature>
<keyword evidence="6 10" id="KW-1133">Transmembrane helix</keyword>
<dbReference type="AlphaFoldDB" id="A0A506ULV6"/>
<evidence type="ECO:0000256" key="2">
    <source>
        <dbReference type="ARBA" id="ARBA00008873"/>
    </source>
</evidence>
<evidence type="ECO:0000256" key="7">
    <source>
        <dbReference type="ARBA" id="ARBA00023065"/>
    </source>
</evidence>
<dbReference type="Pfam" id="PF16916">
    <property type="entry name" value="ZT_dimer"/>
    <property type="match status" value="1"/>
</dbReference>
<evidence type="ECO:0000256" key="9">
    <source>
        <dbReference type="SAM" id="MobiDB-lite"/>
    </source>
</evidence>
<feature type="transmembrane region" description="Helical" evidence="10">
    <location>
        <begin position="112"/>
        <end position="133"/>
    </location>
</feature>
<sequence>MPDHSSCAAHATSHTHASPSPGHGHGHAHAHGAGGHHHAPATFGRVFAIGITLNTLYILAETAWGFKVHSLSLLADAGHNFSDVLGLVAAWVAQVLARRAPTPRYTYGLKRATILSALANATFLLLVTGALLWEAVQHLFHPVVVGGEAVSLVALVGIAVNGFTALLFMRGAKEDLNMRGAFLHMASDAAMALAVVIAGALIAFTGWNIIDPIMSILVSLAVVWGTWSLLTQSLRLALDGVPVGINPLEVEEGLRALSGVRGLHHLHIWPMSTTETALTVHLNVDPVLMDPASPQGISALLARARAMLAEKYGIQHPTLQIETTDAPNSADAPSRCAAMTGAHEAGASGSSAGCGAH</sequence>
<keyword evidence="5" id="KW-0862">Zinc</keyword>